<accession>A0A559LHM0</accession>
<evidence type="ECO:0000313" key="5">
    <source>
        <dbReference type="Proteomes" id="UP000320707"/>
    </source>
</evidence>
<dbReference type="PANTHER" id="PTHR10039:SF14">
    <property type="entry name" value="NACHT DOMAIN-CONTAINING PROTEIN"/>
    <property type="match status" value="1"/>
</dbReference>
<dbReference type="PANTHER" id="PTHR10039">
    <property type="entry name" value="AMELOGENIN"/>
    <property type="match status" value="1"/>
</dbReference>
<dbReference type="Gene3D" id="3.40.50.300">
    <property type="entry name" value="P-loop containing nucleotide triphosphate hydrolases"/>
    <property type="match status" value="1"/>
</dbReference>
<evidence type="ECO:0000256" key="2">
    <source>
        <dbReference type="SAM" id="Coils"/>
    </source>
</evidence>
<feature type="domain" description="NACHT" evidence="3">
    <location>
        <begin position="263"/>
        <end position="377"/>
    </location>
</feature>
<dbReference type="InterPro" id="IPR056884">
    <property type="entry name" value="NPHP3-like_N"/>
</dbReference>
<organism evidence="4 5">
    <name type="scientific">Fusarium oxysporum f. sp. cubense</name>
    <dbReference type="NCBI Taxonomy" id="61366"/>
    <lineage>
        <taxon>Eukaryota</taxon>
        <taxon>Fungi</taxon>
        <taxon>Dikarya</taxon>
        <taxon>Ascomycota</taxon>
        <taxon>Pezizomycotina</taxon>
        <taxon>Sordariomycetes</taxon>
        <taxon>Hypocreomycetidae</taxon>
        <taxon>Hypocreales</taxon>
        <taxon>Nectriaceae</taxon>
        <taxon>Fusarium</taxon>
        <taxon>Fusarium oxysporum species complex</taxon>
    </lineage>
</organism>
<name>A0A559LHM0_FUSOC</name>
<dbReference type="InterPro" id="IPR007111">
    <property type="entry name" value="NACHT_NTPase"/>
</dbReference>
<keyword evidence="1" id="KW-0677">Repeat</keyword>
<evidence type="ECO:0000256" key="1">
    <source>
        <dbReference type="ARBA" id="ARBA00022737"/>
    </source>
</evidence>
<feature type="coiled-coil region" evidence="2">
    <location>
        <begin position="183"/>
        <end position="210"/>
    </location>
</feature>
<sequence length="474" mass="54965">MKVNEYRKRKDGALDLERRRNLFRRELSDDQIKQMDGVNLMTLNDTIQPTQNILERRNDLCKLTRIQRFLHAIEHIEELVAMFLSADASGFVAFIWGPIKLALMITTTWTDAVRQLIDAYEEIAEALEGKKFFKWAWECFRREVKPIAENLKRKRSLLSDDKLQSHVVLKEVQDSCQYTKGHLNDLQTSLEDIRSTLASEQLRSKTLQAEEMKDYLASRLDVSKSRADLQFETRDPRVENSGNWILSNPIFNCWERGRTSDNKVLFLNGSPGSGKSTLARTIIRYQKRKQASEPPGRSFLACFFFKHDVVDRRIAHLMLQHFVMQLVNADETIMRFAHEKLSTMEATELADLKNMANDCLTSRRKATLVLDGLDEMSGRLEVLLSSYPQIRLDMIDAHQQDIDQFIKDKVADVHTRFPLKQQEEETLVSKISSPSQGIFLYARLVLEHLAAMDSIQDFEDELEDDTFPEDLDRV</sequence>
<evidence type="ECO:0000259" key="3">
    <source>
        <dbReference type="PROSITE" id="PS50837"/>
    </source>
</evidence>
<dbReference type="InterPro" id="IPR027417">
    <property type="entry name" value="P-loop_NTPase"/>
</dbReference>
<gene>
    <name evidence="4" type="ORF">Focb16_v005795</name>
</gene>
<dbReference type="PROSITE" id="PS50837">
    <property type="entry name" value="NACHT"/>
    <property type="match status" value="1"/>
</dbReference>
<dbReference type="Proteomes" id="UP000320707">
    <property type="component" value="Unassembled WGS sequence"/>
</dbReference>
<dbReference type="Pfam" id="PF24883">
    <property type="entry name" value="NPHP3_N"/>
    <property type="match status" value="1"/>
</dbReference>
<dbReference type="SUPFAM" id="SSF52540">
    <property type="entry name" value="P-loop containing nucleoside triphosphate hydrolases"/>
    <property type="match status" value="1"/>
</dbReference>
<dbReference type="EMBL" id="SRMI01000003">
    <property type="protein sequence ID" value="TVY73770.1"/>
    <property type="molecule type" value="Genomic_DNA"/>
</dbReference>
<protein>
    <recommendedName>
        <fullName evidence="3">NACHT domain-containing protein</fullName>
    </recommendedName>
</protein>
<proteinExistence type="predicted"/>
<evidence type="ECO:0000313" key="4">
    <source>
        <dbReference type="EMBL" id="TVY73770.1"/>
    </source>
</evidence>
<keyword evidence="2" id="KW-0175">Coiled coil</keyword>
<dbReference type="AlphaFoldDB" id="A0A559LHM0"/>
<comment type="caution">
    <text evidence="4">The sequence shown here is derived from an EMBL/GenBank/DDBJ whole genome shotgun (WGS) entry which is preliminary data.</text>
</comment>
<reference evidence="4 5" key="1">
    <citation type="journal article" date="2019" name="Microbiol. Resour. Announc.">
        <title>High-quality draft genome sequence of Fusarium oxysporum f. sp. cubense strain 160527, a causal agent of Panama disease.</title>
        <authorList>
            <person name="Asai S."/>
            <person name="Ayukawa Y."/>
            <person name="Gan P."/>
            <person name="Masuda S."/>
            <person name="Komatsu K."/>
            <person name="Shirasu K."/>
            <person name="Arie T."/>
        </authorList>
    </citation>
    <scope>NUCLEOTIDE SEQUENCE [LARGE SCALE GENOMIC DNA]</scope>
    <source>
        <strain evidence="4 5">160527</strain>
    </source>
</reference>